<protein>
    <submittedName>
        <fullName evidence="1">Expressed protein</fullName>
    </submittedName>
</protein>
<evidence type="ECO:0000313" key="1">
    <source>
        <dbReference type="EMBL" id="EGC36819.1"/>
    </source>
</evidence>
<name>F0ZGZ6_DICPU</name>
<gene>
    <name evidence="1" type="ORF">DICPUDRAFT_91771</name>
</gene>
<dbReference type="EMBL" id="GL871016">
    <property type="protein sequence ID" value="EGC36819.1"/>
    <property type="molecule type" value="Genomic_DNA"/>
</dbReference>
<accession>F0ZGZ6</accession>
<dbReference type="KEGG" id="dpp:DICPUDRAFT_91771"/>
<organism evidence="1 2">
    <name type="scientific">Dictyostelium purpureum</name>
    <name type="common">Slime mold</name>
    <dbReference type="NCBI Taxonomy" id="5786"/>
    <lineage>
        <taxon>Eukaryota</taxon>
        <taxon>Amoebozoa</taxon>
        <taxon>Evosea</taxon>
        <taxon>Eumycetozoa</taxon>
        <taxon>Dictyostelia</taxon>
        <taxon>Dictyosteliales</taxon>
        <taxon>Dictyosteliaceae</taxon>
        <taxon>Dictyostelium</taxon>
    </lineage>
</organism>
<sequence>MVSGCDMFAFSKYSLKFPEVLLYQPQQQLEEQCNNINNRLVIPESNYSLECLKDFILFINYKGEGPSTGFWDFDFNIYLESYKDLFPI</sequence>
<evidence type="ECO:0000313" key="2">
    <source>
        <dbReference type="Proteomes" id="UP000001064"/>
    </source>
</evidence>
<dbReference type="AlphaFoldDB" id="F0ZGZ6"/>
<dbReference type="RefSeq" id="XP_003286690.1">
    <property type="nucleotide sequence ID" value="XM_003286642.1"/>
</dbReference>
<dbReference type="GeneID" id="10504084"/>
<reference evidence="2" key="1">
    <citation type="journal article" date="2011" name="Genome Biol.">
        <title>Comparative genomics of the social amoebae Dictyostelium discoideum and Dictyostelium purpureum.</title>
        <authorList>
            <consortium name="US DOE Joint Genome Institute (JGI-PGF)"/>
            <person name="Sucgang R."/>
            <person name="Kuo A."/>
            <person name="Tian X."/>
            <person name="Salerno W."/>
            <person name="Parikh A."/>
            <person name="Feasley C.L."/>
            <person name="Dalin E."/>
            <person name="Tu H."/>
            <person name="Huang E."/>
            <person name="Barry K."/>
            <person name="Lindquist E."/>
            <person name="Shapiro H."/>
            <person name="Bruce D."/>
            <person name="Schmutz J."/>
            <person name="Salamov A."/>
            <person name="Fey P."/>
            <person name="Gaudet P."/>
            <person name="Anjard C."/>
            <person name="Babu M.M."/>
            <person name="Basu S."/>
            <person name="Bushmanova Y."/>
            <person name="van der Wel H."/>
            <person name="Katoh-Kurasawa M."/>
            <person name="Dinh C."/>
            <person name="Coutinho P.M."/>
            <person name="Saito T."/>
            <person name="Elias M."/>
            <person name="Schaap P."/>
            <person name="Kay R.R."/>
            <person name="Henrissat B."/>
            <person name="Eichinger L."/>
            <person name="Rivero F."/>
            <person name="Putnam N.H."/>
            <person name="West C.M."/>
            <person name="Loomis W.F."/>
            <person name="Chisholm R.L."/>
            <person name="Shaulsky G."/>
            <person name="Strassmann J.E."/>
            <person name="Queller D.C."/>
            <person name="Kuspa A."/>
            <person name="Grigoriev I.V."/>
        </authorList>
    </citation>
    <scope>NUCLEOTIDE SEQUENCE [LARGE SCALE GENOMIC DNA]</scope>
    <source>
        <strain evidence="2">QSDP1</strain>
    </source>
</reference>
<dbReference type="Proteomes" id="UP000001064">
    <property type="component" value="Unassembled WGS sequence"/>
</dbReference>
<dbReference type="InParanoid" id="F0ZGZ6"/>
<proteinExistence type="predicted"/>
<dbReference type="VEuPathDB" id="AmoebaDB:DICPUDRAFT_91771"/>
<keyword evidence="2" id="KW-1185">Reference proteome</keyword>